<organism evidence="3">
    <name type="scientific">Mesotoga infera</name>
    <dbReference type="NCBI Taxonomy" id="1236046"/>
    <lineage>
        <taxon>Bacteria</taxon>
        <taxon>Thermotogati</taxon>
        <taxon>Thermotogota</taxon>
        <taxon>Thermotogae</taxon>
        <taxon>Kosmotogales</taxon>
        <taxon>Kosmotogaceae</taxon>
        <taxon>Mesotoga</taxon>
    </lineage>
</organism>
<feature type="region of interest" description="Disordered" evidence="1">
    <location>
        <begin position="37"/>
        <end position="59"/>
    </location>
</feature>
<dbReference type="AlphaFoldDB" id="A0A7C1H972"/>
<protein>
    <submittedName>
        <fullName evidence="3">Uncharacterized protein</fullName>
    </submittedName>
</protein>
<evidence type="ECO:0000256" key="2">
    <source>
        <dbReference type="SAM" id="Phobius"/>
    </source>
</evidence>
<keyword evidence="2" id="KW-0472">Membrane</keyword>
<evidence type="ECO:0000313" key="3">
    <source>
        <dbReference type="EMBL" id="HDP78847.1"/>
    </source>
</evidence>
<evidence type="ECO:0000256" key="1">
    <source>
        <dbReference type="SAM" id="MobiDB-lite"/>
    </source>
</evidence>
<keyword evidence="2" id="KW-0812">Transmembrane</keyword>
<accession>A0A7C1H972</accession>
<keyword evidence="2" id="KW-1133">Transmembrane helix</keyword>
<reference evidence="3" key="1">
    <citation type="journal article" date="2020" name="mSystems">
        <title>Genome- and Community-Level Interaction Insights into Carbon Utilization and Element Cycling Functions of Hydrothermarchaeota in Hydrothermal Sediment.</title>
        <authorList>
            <person name="Zhou Z."/>
            <person name="Liu Y."/>
            <person name="Xu W."/>
            <person name="Pan J."/>
            <person name="Luo Z.H."/>
            <person name="Li M."/>
        </authorList>
    </citation>
    <scope>NUCLEOTIDE SEQUENCE [LARGE SCALE GENOMIC DNA]</scope>
    <source>
        <strain evidence="3">SpSt-1179</strain>
    </source>
</reference>
<comment type="caution">
    <text evidence="3">The sequence shown here is derived from an EMBL/GenBank/DDBJ whole genome shotgun (WGS) entry which is preliminary data.</text>
</comment>
<feature type="compositionally biased region" description="Polar residues" evidence="1">
    <location>
        <begin position="43"/>
        <end position="59"/>
    </location>
</feature>
<proteinExistence type="predicted"/>
<gene>
    <name evidence="3" type="ORF">ENN47_11865</name>
</gene>
<dbReference type="Proteomes" id="UP000886198">
    <property type="component" value="Unassembled WGS sequence"/>
</dbReference>
<dbReference type="EMBL" id="DSBT01000362">
    <property type="protein sequence ID" value="HDP78847.1"/>
    <property type="molecule type" value="Genomic_DNA"/>
</dbReference>
<name>A0A7C1H972_9BACT</name>
<sequence length="344" mass="36565">MKKRTILSLIGIVAAAIIIVVAIATLNKPVSNASNPVAPAHGNSGTAPSTLTTSDAPSTSVQASEVLSESIFGTIETPTTTGVVEGTASIAEFVIPHMEVPLVGSRPNLGASDQATTAIGNASVSLVTVEASPSAVDDTLMITELSPLILDESTSVSSAVSASGPLPPIWAKDSDPFIRFLLTTLKGENVGIDVGNWIEVNGTYFWLKIPPVFAIDSHLEETGEVIYLSIGGEDIGRVRVGELYETSFSTGAILDRIIEENLEVLAVESYEIIDNLVVQGSYDSFNVYAIDFSGELCWVVLYSDSSDPESFGPGRFYTFAGWPDERNLAQWAEWFVGLLMTLAI</sequence>
<feature type="transmembrane region" description="Helical" evidence="2">
    <location>
        <begin position="7"/>
        <end position="26"/>
    </location>
</feature>